<name>A0ABD0TWF0_DENTH</name>
<sequence length="307" mass="34557">MRLLKWTPNFDVREESPIAPVWILFPNLRLHFFNNLVLFSLASIFGRPLQTDQASSNISRPSVTRVLVELYVSKKHLKEVWFGSELNGYFQKVEFKNFPRFCAHCKMHGHAMSECYILHPYLRKQKESNKNSEGDKPVLSDPETFSNYKEGKCGEPQPLEITHNVSNEVGNVNAVAMVVTFVKEREVVDEQMLAIMKPNGLNINSLHLVSKVDNVQCINLDPISSLMNVQDNASEGIMEEGEFISSPHQDDDVPVVNDIEPYPYGKGLSGMEKSICRQNIEELANSDDGALVALLLILGGEESLSHP</sequence>
<proteinExistence type="predicted"/>
<feature type="compositionally biased region" description="Basic and acidic residues" evidence="1">
    <location>
        <begin position="127"/>
        <end position="138"/>
    </location>
</feature>
<protein>
    <recommendedName>
        <fullName evidence="4">DUF4283 domain-containing protein</fullName>
    </recommendedName>
</protein>
<accession>A0ABD0TWF0</accession>
<evidence type="ECO:0008006" key="4">
    <source>
        <dbReference type="Google" id="ProtNLM"/>
    </source>
</evidence>
<keyword evidence="3" id="KW-1185">Reference proteome</keyword>
<reference evidence="2 3" key="1">
    <citation type="journal article" date="2024" name="Plant Biotechnol. J.">
        <title>Dendrobium thyrsiflorum genome and its molecular insights into genes involved in important horticultural traits.</title>
        <authorList>
            <person name="Chen B."/>
            <person name="Wang J.Y."/>
            <person name="Zheng P.J."/>
            <person name="Li K.L."/>
            <person name="Liang Y.M."/>
            <person name="Chen X.F."/>
            <person name="Zhang C."/>
            <person name="Zhao X."/>
            <person name="He X."/>
            <person name="Zhang G.Q."/>
            <person name="Liu Z.J."/>
            <person name="Xu Q."/>
        </authorList>
    </citation>
    <scope>NUCLEOTIDE SEQUENCE [LARGE SCALE GENOMIC DNA]</scope>
    <source>
        <strain evidence="2">GZMU011</strain>
    </source>
</reference>
<gene>
    <name evidence="2" type="ORF">M5K25_026029</name>
</gene>
<evidence type="ECO:0000313" key="3">
    <source>
        <dbReference type="Proteomes" id="UP001552299"/>
    </source>
</evidence>
<dbReference type="EMBL" id="JANQDX010000019">
    <property type="protein sequence ID" value="KAL0903963.1"/>
    <property type="molecule type" value="Genomic_DNA"/>
</dbReference>
<evidence type="ECO:0000256" key="1">
    <source>
        <dbReference type="SAM" id="MobiDB-lite"/>
    </source>
</evidence>
<feature type="region of interest" description="Disordered" evidence="1">
    <location>
        <begin position="127"/>
        <end position="150"/>
    </location>
</feature>
<evidence type="ECO:0000313" key="2">
    <source>
        <dbReference type="EMBL" id="KAL0903963.1"/>
    </source>
</evidence>
<dbReference type="AlphaFoldDB" id="A0ABD0TWF0"/>
<organism evidence="2 3">
    <name type="scientific">Dendrobium thyrsiflorum</name>
    <name type="common">Pinecone-like raceme dendrobium</name>
    <name type="synonym">Orchid</name>
    <dbReference type="NCBI Taxonomy" id="117978"/>
    <lineage>
        <taxon>Eukaryota</taxon>
        <taxon>Viridiplantae</taxon>
        <taxon>Streptophyta</taxon>
        <taxon>Embryophyta</taxon>
        <taxon>Tracheophyta</taxon>
        <taxon>Spermatophyta</taxon>
        <taxon>Magnoliopsida</taxon>
        <taxon>Liliopsida</taxon>
        <taxon>Asparagales</taxon>
        <taxon>Orchidaceae</taxon>
        <taxon>Epidendroideae</taxon>
        <taxon>Malaxideae</taxon>
        <taxon>Dendrobiinae</taxon>
        <taxon>Dendrobium</taxon>
    </lineage>
</organism>
<dbReference type="InterPro" id="IPR040256">
    <property type="entry name" value="At4g02000-like"/>
</dbReference>
<comment type="caution">
    <text evidence="2">The sequence shown here is derived from an EMBL/GenBank/DDBJ whole genome shotgun (WGS) entry which is preliminary data.</text>
</comment>
<dbReference type="Proteomes" id="UP001552299">
    <property type="component" value="Unassembled WGS sequence"/>
</dbReference>
<dbReference type="PANTHER" id="PTHR31286">
    <property type="entry name" value="GLYCINE-RICH CELL WALL STRUCTURAL PROTEIN 1.8-LIKE"/>
    <property type="match status" value="1"/>
</dbReference>
<dbReference type="PANTHER" id="PTHR31286:SF179">
    <property type="entry name" value="RNASE H TYPE-1 DOMAIN-CONTAINING PROTEIN"/>
    <property type="match status" value="1"/>
</dbReference>